<gene>
    <name evidence="8" type="ORF">MANES_07G100000</name>
</gene>
<evidence type="ECO:0000256" key="1">
    <source>
        <dbReference type="ARBA" id="ARBA00001946"/>
    </source>
</evidence>
<dbReference type="Gene3D" id="1.50.10.130">
    <property type="entry name" value="Terpene synthase, N-terminal domain"/>
    <property type="match status" value="1"/>
</dbReference>
<dbReference type="FunFam" id="1.10.600.10:FF:000005">
    <property type="entry name" value="Ent-kaur-16-ene synthase, chloroplastic"/>
    <property type="match status" value="1"/>
</dbReference>
<dbReference type="OMA" id="KEYIHLM"/>
<name>A0A2C9VM42_MANES</name>
<comment type="cofactor">
    <cofactor evidence="1">
        <name>Mg(2+)</name>
        <dbReference type="ChEBI" id="CHEBI:18420"/>
    </cofactor>
</comment>
<dbReference type="GO" id="GO:0009507">
    <property type="term" value="C:chloroplast"/>
    <property type="evidence" value="ECO:0000318"/>
    <property type="project" value="GO_Central"/>
</dbReference>
<reference evidence="8" key="1">
    <citation type="submission" date="2016-02" db="EMBL/GenBank/DDBJ databases">
        <title>WGS assembly of Manihot esculenta.</title>
        <authorList>
            <person name="Bredeson J.V."/>
            <person name="Prochnik S.E."/>
            <person name="Lyons J.B."/>
            <person name="Schmutz J."/>
            <person name="Grimwood J."/>
            <person name="Vrebalov J."/>
            <person name="Bart R.S."/>
            <person name="Amuge T."/>
            <person name="Ferguson M.E."/>
            <person name="Green R."/>
            <person name="Putnam N."/>
            <person name="Stites J."/>
            <person name="Rounsley S."/>
            <person name="Rokhsar D.S."/>
        </authorList>
    </citation>
    <scope>NUCLEOTIDE SEQUENCE [LARGE SCALE GENOMIC DNA]</scope>
    <source>
        <tissue evidence="8">Leaf</tissue>
    </source>
</reference>
<accession>A0A2C9VM42</accession>
<evidence type="ECO:0000259" key="7">
    <source>
        <dbReference type="Pfam" id="PF03936"/>
    </source>
</evidence>
<evidence type="ECO:0000256" key="4">
    <source>
        <dbReference type="ARBA" id="ARBA00022842"/>
    </source>
</evidence>
<dbReference type="FunFam" id="1.50.10.130:FF:000002">
    <property type="entry name" value="Ent-copalyl diphosphate synthase, chloroplastic"/>
    <property type="match status" value="1"/>
</dbReference>
<dbReference type="Pfam" id="PF01397">
    <property type="entry name" value="Terpene_synth"/>
    <property type="match status" value="1"/>
</dbReference>
<dbReference type="Gene3D" id="1.50.10.160">
    <property type="match status" value="1"/>
</dbReference>
<dbReference type="EMBL" id="CM004393">
    <property type="protein sequence ID" value="OAY45886.1"/>
    <property type="molecule type" value="Genomic_DNA"/>
</dbReference>
<dbReference type="AlphaFoldDB" id="A0A2C9VM42"/>
<feature type="domain" description="Terpene synthase metal-binding" evidence="7">
    <location>
        <begin position="491"/>
        <end position="729"/>
    </location>
</feature>
<evidence type="ECO:0000256" key="3">
    <source>
        <dbReference type="ARBA" id="ARBA00022723"/>
    </source>
</evidence>
<dbReference type="PANTHER" id="PTHR31739:SF34">
    <property type="entry name" value="TERPENE SYNTHASE METAL-BINDING DOMAIN-CONTAINING PROTEIN"/>
    <property type="match status" value="1"/>
</dbReference>
<keyword evidence="5" id="KW-0456">Lyase</keyword>
<evidence type="ECO:0000256" key="2">
    <source>
        <dbReference type="ARBA" id="ARBA00006333"/>
    </source>
</evidence>
<dbReference type="SUPFAM" id="SSF48239">
    <property type="entry name" value="Terpenoid cyclases/Protein prenyltransferases"/>
    <property type="match status" value="2"/>
</dbReference>
<dbReference type="Pfam" id="PF03936">
    <property type="entry name" value="Terpene_synth_C"/>
    <property type="match status" value="1"/>
</dbReference>
<dbReference type="PANTHER" id="PTHR31739">
    <property type="entry name" value="ENT-COPALYL DIPHOSPHATE SYNTHASE, CHLOROPLASTIC"/>
    <property type="match status" value="1"/>
</dbReference>
<protein>
    <submittedName>
        <fullName evidence="8">Uncharacterized protein</fullName>
    </submittedName>
</protein>
<keyword evidence="4" id="KW-0460">Magnesium</keyword>
<feature type="domain" description="Terpene synthase N-terminal" evidence="6">
    <location>
        <begin position="228"/>
        <end position="422"/>
    </location>
</feature>
<dbReference type="InterPro" id="IPR008930">
    <property type="entry name" value="Terpenoid_cyclase/PrenylTrfase"/>
</dbReference>
<dbReference type="InterPro" id="IPR005630">
    <property type="entry name" value="Terpene_synthase_metal-bd"/>
</dbReference>
<sequence length="803" mass="92217">MALSCTANLKTVLTQSITPKPHSAEDPLGKIRDFLKKDENKLPVSSYDTAWVAMVPSQNGSKQPLFPECLDWIMENQQPDGSWALDPAHPLLIKDCLSSTLACLLALHKWNVGDQLVNKGLDFMASNIWAATDKHQLSPLGFDIIFPGMIEHARDTALNLPFNNSLIEGMLQKRDLEIKRHNIYTCDFLFPFNSTFTYVLMLSSFCCSFQGELNNLAKYAEGLTQLNDWQKLMKYQRSNGSLFNSPSSTAAALIHLHDEKCLAYLHSLVKKFHKGVPTTYPLDIYSRLYMIDNLAKLGIDRHVTEEIAATLDDIYRSWTQGSEEIFLDPECCALVFRLLRMNGYVVSSDALVNFDKQEDTLSSSSNNIKSALELYKASQITIFQSEPVLERIYAWTSTYLGEELASTGGIQDKSLHDEVDYAINHPLSYLERIESRRYIENYNMDDIELLKTSYRFFNIDKSDLLTLSLQDFNQCQAMYRKELEYLERWVKEYNFEKLEFARQKIAYAYFAVAAVLPHPDLSDARIAWAKNSVLTTVVDDFFDFGGSMEEIQNFMELIRRWDDHSTVGFKSKDVKILFYAVYGTTNELAEKAIKQQGRCIRNHLIDLWITLLDTMLKEVEWARENSVPTMYEYMTNGYVSFALGPVVLIPLYFMGSKLSEEVVQSQEYNNLFLHISMIGRLINDRQTVKRESEQGKLNSVSLYVIHGRGAITEKEAQEEVARIVESHRRELLRMVQQTEGSVVPKNCKELFWKMSKVLHLFYMCGDGYSSPHKMVSAVNAIINDPIPLPPYSKLKLKRYFYLN</sequence>
<evidence type="ECO:0000313" key="8">
    <source>
        <dbReference type="EMBL" id="OAY45886.1"/>
    </source>
</evidence>
<dbReference type="InterPro" id="IPR036965">
    <property type="entry name" value="Terpene_synth_N_sf"/>
</dbReference>
<dbReference type="InterPro" id="IPR050148">
    <property type="entry name" value="Terpene_synthase-like"/>
</dbReference>
<dbReference type="GO" id="GO:0000287">
    <property type="term" value="F:magnesium ion binding"/>
    <property type="evidence" value="ECO:0000318"/>
    <property type="project" value="GO_Central"/>
</dbReference>
<dbReference type="SFLD" id="SFLDG01014">
    <property type="entry name" value="Terpene_Cyclase_Like_1_N-term"/>
    <property type="match status" value="2"/>
</dbReference>
<evidence type="ECO:0000256" key="5">
    <source>
        <dbReference type="ARBA" id="ARBA00023239"/>
    </source>
</evidence>
<dbReference type="GO" id="GO:0009686">
    <property type="term" value="P:gibberellin biosynthetic process"/>
    <property type="evidence" value="ECO:0000318"/>
    <property type="project" value="GO_Central"/>
</dbReference>
<dbReference type="GO" id="GO:0010333">
    <property type="term" value="F:terpene synthase activity"/>
    <property type="evidence" value="ECO:0000318"/>
    <property type="project" value="GO_Central"/>
</dbReference>
<dbReference type="Gene3D" id="1.10.600.10">
    <property type="entry name" value="Farnesyl Diphosphate Synthase"/>
    <property type="match status" value="1"/>
</dbReference>
<comment type="similarity">
    <text evidence="2">Belongs to the terpene synthase family.</text>
</comment>
<dbReference type="InterPro" id="IPR001906">
    <property type="entry name" value="Terpene_synth_N"/>
</dbReference>
<organism evidence="8">
    <name type="scientific">Manihot esculenta</name>
    <name type="common">Cassava</name>
    <name type="synonym">Jatropha manihot</name>
    <dbReference type="NCBI Taxonomy" id="3983"/>
    <lineage>
        <taxon>Eukaryota</taxon>
        <taxon>Viridiplantae</taxon>
        <taxon>Streptophyta</taxon>
        <taxon>Embryophyta</taxon>
        <taxon>Tracheophyta</taxon>
        <taxon>Spermatophyta</taxon>
        <taxon>Magnoliopsida</taxon>
        <taxon>eudicotyledons</taxon>
        <taxon>Gunneridae</taxon>
        <taxon>Pentapetalae</taxon>
        <taxon>rosids</taxon>
        <taxon>fabids</taxon>
        <taxon>Malpighiales</taxon>
        <taxon>Euphorbiaceae</taxon>
        <taxon>Crotonoideae</taxon>
        <taxon>Manihoteae</taxon>
        <taxon>Manihot</taxon>
    </lineage>
</organism>
<keyword evidence="3" id="KW-0479">Metal-binding</keyword>
<proteinExistence type="inferred from homology"/>
<evidence type="ECO:0000259" key="6">
    <source>
        <dbReference type="Pfam" id="PF01397"/>
    </source>
</evidence>
<dbReference type="SUPFAM" id="SSF48576">
    <property type="entry name" value="Terpenoid synthases"/>
    <property type="match status" value="1"/>
</dbReference>
<dbReference type="InterPro" id="IPR008949">
    <property type="entry name" value="Isoprenoid_synthase_dom_sf"/>
</dbReference>
<dbReference type="STRING" id="3983.A0A2C9VM42"/>